<dbReference type="Gene3D" id="3.30.360.10">
    <property type="entry name" value="Dihydrodipicolinate Reductase, domain 2"/>
    <property type="match status" value="1"/>
</dbReference>
<gene>
    <name evidence="8" type="primary">nagA_2</name>
    <name evidence="8" type="ORF">PMF13cell1_02220</name>
</gene>
<keyword evidence="5 8" id="KW-0326">Glycosidase</keyword>
<dbReference type="Proteomes" id="UP000289794">
    <property type="component" value="Chromosome"/>
</dbReference>
<proteinExistence type="inferred from homology"/>
<dbReference type="KEGG" id="bpro:PMF13cell1_02220"/>
<feature type="domain" description="Gfo/Idh/MocA-like oxidoreductase N-terminal" evidence="6">
    <location>
        <begin position="4"/>
        <end position="126"/>
    </location>
</feature>
<evidence type="ECO:0000256" key="5">
    <source>
        <dbReference type="ARBA" id="ARBA00023295"/>
    </source>
</evidence>
<feature type="domain" description="Glycosyl hydrolase 109 C-terminal" evidence="7">
    <location>
        <begin position="138"/>
        <end position="300"/>
    </location>
</feature>
<evidence type="ECO:0000256" key="1">
    <source>
        <dbReference type="ARBA" id="ARBA00001911"/>
    </source>
</evidence>
<dbReference type="InterPro" id="IPR049303">
    <property type="entry name" value="Glyco_hydro_109_C"/>
</dbReference>
<dbReference type="RefSeq" id="WP_130180760.1">
    <property type="nucleotide sequence ID" value="NZ_CP035945.1"/>
</dbReference>
<dbReference type="Pfam" id="PF21252">
    <property type="entry name" value="Glyco_hydro_109_C"/>
    <property type="match status" value="1"/>
</dbReference>
<protein>
    <submittedName>
        <fullName evidence="8">Alpha-N-acetylgalactosaminidase</fullName>
        <ecNumber evidence="8">3.2.1.49</ecNumber>
    </submittedName>
</protein>
<evidence type="ECO:0000256" key="4">
    <source>
        <dbReference type="ARBA" id="ARBA00023027"/>
    </source>
</evidence>
<comment type="cofactor">
    <cofactor evidence="1">
        <name>NAD(+)</name>
        <dbReference type="ChEBI" id="CHEBI:57540"/>
    </cofactor>
</comment>
<reference evidence="8 9" key="1">
    <citation type="submission" date="2019-01" db="EMBL/GenBank/DDBJ databases">
        <title>PMF-metabolizing Aryl O-demethylase.</title>
        <authorList>
            <person name="Kim M."/>
        </authorList>
    </citation>
    <scope>NUCLEOTIDE SEQUENCE [LARGE SCALE GENOMIC DNA]</scope>
    <source>
        <strain evidence="8 9">PMF1</strain>
    </source>
</reference>
<dbReference type="Pfam" id="PF01408">
    <property type="entry name" value="GFO_IDH_MocA"/>
    <property type="match status" value="1"/>
</dbReference>
<evidence type="ECO:0000256" key="3">
    <source>
        <dbReference type="ARBA" id="ARBA00022801"/>
    </source>
</evidence>
<name>A0A4P6LZW0_9FIRM</name>
<organism evidence="8 9">
    <name type="scientific">Blautia producta</name>
    <dbReference type="NCBI Taxonomy" id="33035"/>
    <lineage>
        <taxon>Bacteria</taxon>
        <taxon>Bacillati</taxon>
        <taxon>Bacillota</taxon>
        <taxon>Clostridia</taxon>
        <taxon>Lachnospirales</taxon>
        <taxon>Lachnospiraceae</taxon>
        <taxon>Blautia</taxon>
    </lineage>
</organism>
<dbReference type="GO" id="GO:0008456">
    <property type="term" value="F:alpha-N-acetylgalactosaminidase activity"/>
    <property type="evidence" value="ECO:0007669"/>
    <property type="project" value="UniProtKB-EC"/>
</dbReference>
<keyword evidence="3 8" id="KW-0378">Hydrolase</keyword>
<evidence type="ECO:0000259" key="7">
    <source>
        <dbReference type="Pfam" id="PF21252"/>
    </source>
</evidence>
<dbReference type="InterPro" id="IPR000683">
    <property type="entry name" value="Gfo/Idh/MocA-like_OxRdtase_N"/>
</dbReference>
<dbReference type="InterPro" id="IPR050463">
    <property type="entry name" value="Gfo/Idh/MocA_oxidrdct_glycsds"/>
</dbReference>
<sequence length="396" mass="44296">MEKLRVGVIGLGCRGYSLLKDVMLHMADVEITAVCDEYEDRAQAAAELTKNKTGKTPLTTVDVQEVLDSSQVDAVVISSAWESHIPLAVRAMYAGKAVGMEVGGAYSIKQCWDLVDAWEATKVPFMLLENCCYGRREMMVMNMAKKGVLGRIVHCKGGYLHDLREEIAGGEENRHYRLRNYIHRNAENYPTHELGPIAQILNINRGNRMLTLSSMASKAEGLLEYLTDRGQEIPGFSQGDVVNTTIKCAGGETILLTLNTTLPRFYSRDFTVCGTKGMYEEATDSVFLDKKDVEYDFKWKEKWGNAADYESEYEHPTWKKFLAEGIQGGHDGMDWLEFEAFFDSVRNHRPCPIDVYDAAAWMCISVLSEESIALGGQPVAVPDFTNGKWILPSQGK</sequence>
<evidence type="ECO:0000313" key="8">
    <source>
        <dbReference type="EMBL" id="QBE96673.1"/>
    </source>
</evidence>
<dbReference type="EMBL" id="CP035945">
    <property type="protein sequence ID" value="QBE96673.1"/>
    <property type="molecule type" value="Genomic_DNA"/>
</dbReference>
<dbReference type="Gene3D" id="3.40.50.720">
    <property type="entry name" value="NAD(P)-binding Rossmann-like Domain"/>
    <property type="match status" value="1"/>
</dbReference>
<dbReference type="InterPro" id="IPR036291">
    <property type="entry name" value="NAD(P)-bd_dom_sf"/>
</dbReference>
<dbReference type="EC" id="3.2.1.49" evidence="8"/>
<dbReference type="GO" id="GO:0000166">
    <property type="term" value="F:nucleotide binding"/>
    <property type="evidence" value="ECO:0007669"/>
    <property type="project" value="InterPro"/>
</dbReference>
<dbReference type="SUPFAM" id="SSF51735">
    <property type="entry name" value="NAD(P)-binding Rossmann-fold domains"/>
    <property type="match status" value="1"/>
</dbReference>
<dbReference type="AlphaFoldDB" id="A0A4P6LZW0"/>
<evidence type="ECO:0000256" key="2">
    <source>
        <dbReference type="ARBA" id="ARBA00009329"/>
    </source>
</evidence>
<evidence type="ECO:0000313" key="9">
    <source>
        <dbReference type="Proteomes" id="UP000289794"/>
    </source>
</evidence>
<accession>A0A4P6LZW0</accession>
<dbReference type="PANTHER" id="PTHR43818">
    <property type="entry name" value="BCDNA.GH03377"/>
    <property type="match status" value="1"/>
</dbReference>
<dbReference type="PANTHER" id="PTHR43818:SF1">
    <property type="entry name" value="GLYCOSYL HYDROLASE FAMILY 109 PROTEIN"/>
    <property type="match status" value="1"/>
</dbReference>
<evidence type="ECO:0000259" key="6">
    <source>
        <dbReference type="Pfam" id="PF01408"/>
    </source>
</evidence>
<comment type="similarity">
    <text evidence="2">Belongs to the Gfo/Idh/MocA family. Glycosyl hydrolase 109 subfamily.</text>
</comment>
<keyword evidence="4" id="KW-0520">NAD</keyword>